<evidence type="ECO:0000313" key="3">
    <source>
        <dbReference type="Proteomes" id="UP000037326"/>
    </source>
</evidence>
<dbReference type="Proteomes" id="UP000037326">
    <property type="component" value="Unassembled WGS sequence"/>
</dbReference>
<feature type="transmembrane region" description="Helical" evidence="1">
    <location>
        <begin position="82"/>
        <end position="101"/>
    </location>
</feature>
<dbReference type="EMBL" id="LFXJ01000005">
    <property type="protein sequence ID" value="KMY31696.1"/>
    <property type="molecule type" value="Genomic_DNA"/>
</dbReference>
<dbReference type="GeneID" id="96597780"/>
<evidence type="ECO:0000313" key="2">
    <source>
        <dbReference type="EMBL" id="KMY31696.1"/>
    </source>
</evidence>
<dbReference type="RefSeq" id="WP_049664410.1">
    <property type="nucleotide sequence ID" value="NZ_LFXJ01000005.1"/>
</dbReference>
<keyword evidence="1" id="KW-0472">Membrane</keyword>
<dbReference type="PATRIC" id="fig|582475.4.peg.581"/>
<feature type="transmembrane region" description="Helical" evidence="1">
    <location>
        <begin position="12"/>
        <end position="30"/>
    </location>
</feature>
<protein>
    <recommendedName>
        <fullName evidence="4">DUF1648 domain-containing protein</fullName>
    </recommendedName>
</protein>
<proteinExistence type="predicted"/>
<keyword evidence="1" id="KW-1133">Transmembrane helix</keyword>
<evidence type="ECO:0008006" key="4">
    <source>
        <dbReference type="Google" id="ProtNLM"/>
    </source>
</evidence>
<accession>A0A0K9FC53</accession>
<evidence type="ECO:0000256" key="1">
    <source>
        <dbReference type="SAM" id="Phobius"/>
    </source>
</evidence>
<reference evidence="3" key="1">
    <citation type="submission" date="2015-07" db="EMBL/GenBank/DDBJ databases">
        <authorList>
            <person name="Liu B."/>
            <person name="Wang J."/>
            <person name="Zhu Y."/>
            <person name="Liu G."/>
            <person name="Chen Q."/>
            <person name="Lan J."/>
            <person name="Che J."/>
            <person name="Ge C."/>
            <person name="Shi H."/>
            <person name="Pan Z."/>
            <person name="Liu X."/>
        </authorList>
    </citation>
    <scope>NUCLEOTIDE SEQUENCE [LARGE SCALE GENOMIC DNA]</scope>
    <source>
        <strain evidence="3">DSM 23493</strain>
    </source>
</reference>
<keyword evidence="1" id="KW-0812">Transmembrane</keyword>
<name>A0A0K9FC53_9BACI</name>
<gene>
    <name evidence="2" type="ORF">ACZ11_05685</name>
</gene>
<organism evidence="2 3">
    <name type="scientific">Lysinibacillus xylanilyticus</name>
    <dbReference type="NCBI Taxonomy" id="582475"/>
    <lineage>
        <taxon>Bacteria</taxon>
        <taxon>Bacillati</taxon>
        <taxon>Bacillota</taxon>
        <taxon>Bacilli</taxon>
        <taxon>Bacillales</taxon>
        <taxon>Bacillaceae</taxon>
        <taxon>Lysinibacillus</taxon>
    </lineage>
</organism>
<feature type="transmembrane region" description="Helical" evidence="1">
    <location>
        <begin position="50"/>
        <end position="70"/>
    </location>
</feature>
<comment type="caution">
    <text evidence="2">The sequence shown here is derived from an EMBL/GenBank/DDBJ whole genome shotgun (WGS) entry which is preliminary data.</text>
</comment>
<sequence length="106" mass="11644">MNTSKKSVRIIPWIFCALFLAFSIIGVQNISDEIPITFNIAGPNLNGSKYFIFIYPALSLFIGITALGGVGKKKNTKLQGNLPFIILGNLIVGGFMVYTILSNWNM</sequence>
<dbReference type="AlphaFoldDB" id="A0A0K9FC53"/>